<keyword evidence="4 6" id="KW-0862">Zinc</keyword>
<organism evidence="9 10">
    <name type="scientific">Actinocorallia longicatena</name>
    <dbReference type="NCBI Taxonomy" id="111803"/>
    <lineage>
        <taxon>Bacteria</taxon>
        <taxon>Bacillati</taxon>
        <taxon>Actinomycetota</taxon>
        <taxon>Actinomycetes</taxon>
        <taxon>Streptosporangiales</taxon>
        <taxon>Thermomonosporaceae</taxon>
        <taxon>Actinocorallia</taxon>
    </lineage>
</organism>
<evidence type="ECO:0000313" key="9">
    <source>
        <dbReference type="EMBL" id="GAA3192402.1"/>
    </source>
</evidence>
<keyword evidence="1 6" id="KW-0645">Protease</keyword>
<evidence type="ECO:0000313" key="10">
    <source>
        <dbReference type="Proteomes" id="UP001501237"/>
    </source>
</evidence>
<sequence>MTFSIYLPWLCSVVLAAAAPVIVRRLAPRAAVWSLVTAAAACAAGTTWSLVLMAATLLGRTAEVEAAARARGVDLAEPVPRLLAGGAALLIGLAVWRLAQVIATRTAVRTELRRLCEGHGAELVIVDLELAHAFAVPGPEPHIVATRSMLKALTAAERRVLLEHERAHLRFGHHRFEAAVAVAVAVNPLLAPVRNAVAFLLERWADETAASEVGSRRLALRSLARAAQAATATSRSGVRLAFAELGVIHRLEALRVSPPRAARIPALAAALLCLVVGLATADATWDFVGLVSWLVPF</sequence>
<dbReference type="Gene3D" id="3.30.2010.10">
    <property type="entry name" value="Metalloproteases ('zincins'), catalytic domain"/>
    <property type="match status" value="1"/>
</dbReference>
<comment type="similarity">
    <text evidence="6">Belongs to the peptidase M48 family.</text>
</comment>
<keyword evidence="2" id="KW-0479">Metal-binding</keyword>
<evidence type="ECO:0000256" key="5">
    <source>
        <dbReference type="ARBA" id="ARBA00023049"/>
    </source>
</evidence>
<feature type="transmembrane region" description="Helical" evidence="7">
    <location>
        <begin position="6"/>
        <end position="23"/>
    </location>
</feature>
<dbReference type="InterPro" id="IPR001915">
    <property type="entry name" value="Peptidase_M48"/>
</dbReference>
<dbReference type="Pfam" id="PF01435">
    <property type="entry name" value="Peptidase_M48"/>
    <property type="match status" value="1"/>
</dbReference>
<keyword evidence="3 6" id="KW-0378">Hydrolase</keyword>
<protein>
    <submittedName>
        <fullName evidence="9">M56 family metallopeptidase</fullName>
    </submittedName>
</protein>
<evidence type="ECO:0000259" key="8">
    <source>
        <dbReference type="Pfam" id="PF01435"/>
    </source>
</evidence>
<keyword evidence="7" id="KW-1133">Transmembrane helix</keyword>
<keyword evidence="7" id="KW-0472">Membrane</keyword>
<evidence type="ECO:0000256" key="4">
    <source>
        <dbReference type="ARBA" id="ARBA00022833"/>
    </source>
</evidence>
<comment type="caution">
    <text evidence="9">The sequence shown here is derived from an EMBL/GenBank/DDBJ whole genome shotgun (WGS) entry which is preliminary data.</text>
</comment>
<accession>A0ABP6PWI4</accession>
<evidence type="ECO:0000256" key="1">
    <source>
        <dbReference type="ARBA" id="ARBA00022670"/>
    </source>
</evidence>
<dbReference type="Proteomes" id="UP001501237">
    <property type="component" value="Unassembled WGS sequence"/>
</dbReference>
<gene>
    <name evidence="9" type="ORF">GCM10010468_01200</name>
</gene>
<evidence type="ECO:0000256" key="3">
    <source>
        <dbReference type="ARBA" id="ARBA00022801"/>
    </source>
</evidence>
<evidence type="ECO:0000256" key="6">
    <source>
        <dbReference type="RuleBase" id="RU003983"/>
    </source>
</evidence>
<proteinExistence type="inferred from homology"/>
<reference evidence="10" key="1">
    <citation type="journal article" date="2019" name="Int. J. Syst. Evol. Microbiol.">
        <title>The Global Catalogue of Microorganisms (GCM) 10K type strain sequencing project: providing services to taxonomists for standard genome sequencing and annotation.</title>
        <authorList>
            <consortium name="The Broad Institute Genomics Platform"/>
            <consortium name="The Broad Institute Genome Sequencing Center for Infectious Disease"/>
            <person name="Wu L."/>
            <person name="Ma J."/>
        </authorList>
    </citation>
    <scope>NUCLEOTIDE SEQUENCE [LARGE SCALE GENOMIC DNA]</scope>
    <source>
        <strain evidence="10">JCM 9377</strain>
    </source>
</reference>
<evidence type="ECO:0000256" key="2">
    <source>
        <dbReference type="ARBA" id="ARBA00022723"/>
    </source>
</evidence>
<dbReference type="EMBL" id="BAAAUV010000001">
    <property type="protein sequence ID" value="GAA3192402.1"/>
    <property type="molecule type" value="Genomic_DNA"/>
</dbReference>
<feature type="transmembrane region" description="Helical" evidence="7">
    <location>
        <begin position="79"/>
        <end position="99"/>
    </location>
</feature>
<keyword evidence="5 6" id="KW-0482">Metalloprotease</keyword>
<feature type="domain" description="Peptidase M48" evidence="8">
    <location>
        <begin position="129"/>
        <end position="186"/>
    </location>
</feature>
<evidence type="ECO:0000256" key="7">
    <source>
        <dbReference type="SAM" id="Phobius"/>
    </source>
</evidence>
<name>A0ABP6PWI4_9ACTN</name>
<keyword evidence="7" id="KW-0812">Transmembrane</keyword>
<feature type="transmembrane region" description="Helical" evidence="7">
    <location>
        <begin position="264"/>
        <end position="285"/>
    </location>
</feature>
<comment type="cofactor">
    <cofactor evidence="6">
        <name>Zn(2+)</name>
        <dbReference type="ChEBI" id="CHEBI:29105"/>
    </cofactor>
    <text evidence="6">Binds 1 zinc ion per subunit.</text>
</comment>
<keyword evidence="10" id="KW-1185">Reference proteome</keyword>
<dbReference type="RefSeq" id="WP_344821112.1">
    <property type="nucleotide sequence ID" value="NZ_BAAAUV010000001.1"/>
</dbReference>
<feature type="transmembrane region" description="Helical" evidence="7">
    <location>
        <begin position="35"/>
        <end position="59"/>
    </location>
</feature>